<dbReference type="GO" id="GO:0003677">
    <property type="term" value="F:DNA binding"/>
    <property type="evidence" value="ECO:0007669"/>
    <property type="project" value="InterPro"/>
</dbReference>
<dbReference type="EMBL" id="QJHK01000005">
    <property type="protein sequence ID" value="PXY41352.1"/>
    <property type="molecule type" value="Genomic_DNA"/>
</dbReference>
<evidence type="ECO:0000313" key="1">
    <source>
        <dbReference type="EMBL" id="PXY41352.1"/>
    </source>
</evidence>
<dbReference type="SUPFAM" id="SSF47413">
    <property type="entry name" value="lambda repressor-like DNA-binding domains"/>
    <property type="match status" value="1"/>
</dbReference>
<dbReference type="CDD" id="cd00093">
    <property type="entry name" value="HTH_XRE"/>
    <property type="match status" value="1"/>
</dbReference>
<dbReference type="InterPro" id="IPR010982">
    <property type="entry name" value="Lambda_DNA-bd_dom_sf"/>
</dbReference>
<evidence type="ECO:0000313" key="2">
    <source>
        <dbReference type="Proteomes" id="UP000247903"/>
    </source>
</evidence>
<comment type="caution">
    <text evidence="1">The sequence shown here is derived from an EMBL/GenBank/DDBJ whole genome shotgun (WGS) entry which is preliminary data.</text>
</comment>
<dbReference type="InterPro" id="IPR001387">
    <property type="entry name" value="Cro/C1-type_HTH"/>
</dbReference>
<organism evidence="1 2">
    <name type="scientific">Flavobacterium cheongpyeongense</name>
    <dbReference type="NCBI Taxonomy" id="2212651"/>
    <lineage>
        <taxon>Bacteria</taxon>
        <taxon>Pseudomonadati</taxon>
        <taxon>Bacteroidota</taxon>
        <taxon>Flavobacteriia</taxon>
        <taxon>Flavobacteriales</taxon>
        <taxon>Flavobacteriaceae</taxon>
        <taxon>Flavobacterium</taxon>
    </lineage>
</organism>
<dbReference type="RefSeq" id="WP_110306140.1">
    <property type="nucleotide sequence ID" value="NZ_QJHK01000005.1"/>
</dbReference>
<keyword evidence="2" id="KW-1185">Reference proteome</keyword>
<dbReference type="Proteomes" id="UP000247903">
    <property type="component" value="Unassembled WGS sequence"/>
</dbReference>
<protein>
    <submittedName>
        <fullName evidence="1">Uncharacterized protein</fullName>
    </submittedName>
</protein>
<reference evidence="1 2" key="1">
    <citation type="submission" date="2018-05" db="EMBL/GenBank/DDBJ databases">
        <title>Flavobacterium sp. strain IMCC34759, incomplete genome.</title>
        <authorList>
            <person name="Joung Y."/>
            <person name="Cho J."/>
        </authorList>
    </citation>
    <scope>NUCLEOTIDE SEQUENCE [LARGE SCALE GENOMIC DNA]</scope>
    <source>
        <strain evidence="1 2">IMCC34759</strain>
    </source>
</reference>
<dbReference type="Gene3D" id="1.10.260.40">
    <property type="entry name" value="lambda repressor-like DNA-binding domains"/>
    <property type="match status" value="1"/>
</dbReference>
<proteinExistence type="predicted"/>
<accession>A0A2V4BRZ6</accession>
<sequence length="174" mass="20344">MNQDKKIRELLGLRQEDMAILLRVTRTQWSMYEIGKRDLPLVAQLKLGELLAFIQEPKNATIDSFVDLKSEEAKAKKVFENLKLINKHRQILTEYKLKAIEKKYEAGVTTLRFIHFLETKDQQIVAEQEMVLTVLKAKAEDAMRKNGLPLQAKYRFKLKSLLQEEVLLNEMVQE</sequence>
<gene>
    <name evidence="1" type="ORF">DMB65_08090</name>
</gene>
<name>A0A2V4BRZ6_9FLAO</name>
<dbReference type="OrthoDB" id="1359946at2"/>
<dbReference type="AlphaFoldDB" id="A0A2V4BRZ6"/>